<name>A0A0R1K2N2_9LACO</name>
<keyword evidence="2" id="KW-1185">Reference proteome</keyword>
<dbReference type="EMBL" id="AZDJ01000001">
    <property type="protein sequence ID" value="KRK74378.1"/>
    <property type="molecule type" value="Genomic_DNA"/>
</dbReference>
<dbReference type="STRING" id="1291734.FD02_GL000983"/>
<accession>A0A0R1K2N2</accession>
<sequence length="304" mass="32459">MGKIVPLPDNASRHIEIGKQALANQNYASAAAHLDKAFAEAPTYVVARLLVPALNALHQEHAALPYLSRFMADFVADPAGSAVVFDTLLALPDYRFAWAVLPHLPEAQQAAMKTRVIDAEVADRTAHGPAITELAKRLRHLGGFAPHEQEELINSLGRLPRRELIAAASGNLVDPDVHPAVRISLLDALTAIGATEPVTILGYTGEQTVVPNALPGVMNDPTIAEVLQEVAVAAGDNDPELARATGEVLKFELGYLYPVIGPVIGDPATFAQAYLHKDAATVTPAQRDLFAWLSAQTAKLMEMA</sequence>
<reference evidence="1 2" key="1">
    <citation type="journal article" date="2015" name="Genome Announc.">
        <title>Expanding the biotechnology potential of lactobacilli through comparative genomics of 213 strains and associated genera.</title>
        <authorList>
            <person name="Sun Z."/>
            <person name="Harris H.M."/>
            <person name="McCann A."/>
            <person name="Guo C."/>
            <person name="Argimon S."/>
            <person name="Zhang W."/>
            <person name="Yang X."/>
            <person name="Jeffery I.B."/>
            <person name="Cooney J.C."/>
            <person name="Kagawa T.F."/>
            <person name="Liu W."/>
            <person name="Song Y."/>
            <person name="Salvetti E."/>
            <person name="Wrobel A."/>
            <person name="Rasinkangas P."/>
            <person name="Parkhill J."/>
            <person name="Rea M.C."/>
            <person name="O'Sullivan O."/>
            <person name="Ritari J."/>
            <person name="Douillard F.P."/>
            <person name="Paul Ross R."/>
            <person name="Yang R."/>
            <person name="Briner A.E."/>
            <person name="Felis G.E."/>
            <person name="de Vos W.M."/>
            <person name="Barrangou R."/>
            <person name="Klaenhammer T.R."/>
            <person name="Caufield P.W."/>
            <person name="Cui Y."/>
            <person name="Zhang H."/>
            <person name="O'Toole P.W."/>
        </authorList>
    </citation>
    <scope>NUCLEOTIDE SEQUENCE [LARGE SCALE GENOMIC DNA]</scope>
    <source>
        <strain evidence="1 2">JCM 17158</strain>
    </source>
</reference>
<dbReference type="AlphaFoldDB" id="A0A0R1K2N2"/>
<dbReference type="RefSeq" id="WP_056949931.1">
    <property type="nucleotide sequence ID" value="NZ_AZDJ01000001.1"/>
</dbReference>
<dbReference type="OrthoDB" id="1655898at2"/>
<evidence type="ECO:0000313" key="1">
    <source>
        <dbReference type="EMBL" id="KRK74378.1"/>
    </source>
</evidence>
<comment type="caution">
    <text evidence="1">The sequence shown here is derived from an EMBL/GenBank/DDBJ whole genome shotgun (WGS) entry which is preliminary data.</text>
</comment>
<protein>
    <recommendedName>
        <fullName evidence="3">TPR repeat-containing protein</fullName>
    </recommendedName>
</protein>
<dbReference type="PATRIC" id="fig|1291734.4.peg.1009"/>
<evidence type="ECO:0008006" key="3">
    <source>
        <dbReference type="Google" id="ProtNLM"/>
    </source>
</evidence>
<proteinExistence type="predicted"/>
<organism evidence="1 2">
    <name type="scientific">Lacticaseibacillus nasuensis JCM 17158</name>
    <dbReference type="NCBI Taxonomy" id="1291734"/>
    <lineage>
        <taxon>Bacteria</taxon>
        <taxon>Bacillati</taxon>
        <taxon>Bacillota</taxon>
        <taxon>Bacilli</taxon>
        <taxon>Lactobacillales</taxon>
        <taxon>Lactobacillaceae</taxon>
        <taxon>Lacticaseibacillus</taxon>
    </lineage>
</organism>
<dbReference type="Proteomes" id="UP000051804">
    <property type="component" value="Unassembled WGS sequence"/>
</dbReference>
<gene>
    <name evidence="1" type="ORF">FD02_GL000983</name>
</gene>
<evidence type="ECO:0000313" key="2">
    <source>
        <dbReference type="Proteomes" id="UP000051804"/>
    </source>
</evidence>